<evidence type="ECO:0000313" key="2">
    <source>
        <dbReference type="Proteomes" id="UP000230214"/>
    </source>
</evidence>
<evidence type="ECO:0000313" key="1">
    <source>
        <dbReference type="EMBL" id="PIR43312.1"/>
    </source>
</evidence>
<dbReference type="Proteomes" id="UP000230214">
    <property type="component" value="Unassembled WGS sequence"/>
</dbReference>
<dbReference type="AlphaFoldDB" id="A0A2H0R9V1"/>
<accession>A0A2H0R9V1</accession>
<sequence>MNEQEKKNKWENIYPPKSEKWTDGWYIFKFFKQKKEDFTLYIPFYVVDGLIYSEIYAYVETVENARRTNTGYVYKIET</sequence>
<comment type="caution">
    <text evidence="1">The sequence shown here is derived from an EMBL/GenBank/DDBJ whole genome shotgun (WGS) entry which is preliminary data.</text>
</comment>
<name>A0A2H0R9V1_UNCKA</name>
<gene>
    <name evidence="1" type="ORF">COV24_03585</name>
</gene>
<reference evidence="1 2" key="1">
    <citation type="submission" date="2017-09" db="EMBL/GenBank/DDBJ databases">
        <title>Depth-based differentiation of microbial function through sediment-hosted aquifers and enrichment of novel symbionts in the deep terrestrial subsurface.</title>
        <authorList>
            <person name="Probst A.J."/>
            <person name="Ladd B."/>
            <person name="Jarett J.K."/>
            <person name="Geller-Mcgrath D.E."/>
            <person name="Sieber C.M."/>
            <person name="Emerson J.B."/>
            <person name="Anantharaman K."/>
            <person name="Thomas B.C."/>
            <person name="Malmstrom R."/>
            <person name="Stieglmeier M."/>
            <person name="Klingl A."/>
            <person name="Woyke T."/>
            <person name="Ryan C.M."/>
            <person name="Banfield J.F."/>
        </authorList>
    </citation>
    <scope>NUCLEOTIDE SEQUENCE [LARGE SCALE GENOMIC DNA]</scope>
    <source>
        <strain evidence="1">CG10_big_fil_rev_8_21_14_0_10_32_10</strain>
    </source>
</reference>
<organism evidence="1 2">
    <name type="scientific">candidate division WWE3 bacterium CG10_big_fil_rev_8_21_14_0_10_32_10</name>
    <dbReference type="NCBI Taxonomy" id="1975090"/>
    <lineage>
        <taxon>Bacteria</taxon>
        <taxon>Katanobacteria</taxon>
    </lineage>
</organism>
<protein>
    <submittedName>
        <fullName evidence="1">Uncharacterized protein</fullName>
    </submittedName>
</protein>
<proteinExistence type="predicted"/>
<dbReference type="EMBL" id="PCXU01000029">
    <property type="protein sequence ID" value="PIR43312.1"/>
    <property type="molecule type" value="Genomic_DNA"/>
</dbReference>